<dbReference type="Proteomes" id="UP001519460">
    <property type="component" value="Unassembled WGS sequence"/>
</dbReference>
<comment type="caution">
    <text evidence="1">The sequence shown here is derived from an EMBL/GenBank/DDBJ whole genome shotgun (WGS) entry which is preliminary data.</text>
</comment>
<keyword evidence="2" id="KW-1185">Reference proteome</keyword>
<accession>A0ABD0JH21</accession>
<evidence type="ECO:0000313" key="2">
    <source>
        <dbReference type="Proteomes" id="UP001519460"/>
    </source>
</evidence>
<dbReference type="AlphaFoldDB" id="A0ABD0JH21"/>
<gene>
    <name evidence="1" type="ORF">BaRGS_00034648</name>
</gene>
<evidence type="ECO:0000313" key="1">
    <source>
        <dbReference type="EMBL" id="KAK7474119.1"/>
    </source>
</evidence>
<proteinExistence type="predicted"/>
<dbReference type="EMBL" id="JACVVK020000447">
    <property type="protein sequence ID" value="KAK7474119.1"/>
    <property type="molecule type" value="Genomic_DNA"/>
</dbReference>
<organism evidence="1 2">
    <name type="scientific">Batillaria attramentaria</name>
    <dbReference type="NCBI Taxonomy" id="370345"/>
    <lineage>
        <taxon>Eukaryota</taxon>
        <taxon>Metazoa</taxon>
        <taxon>Spiralia</taxon>
        <taxon>Lophotrochozoa</taxon>
        <taxon>Mollusca</taxon>
        <taxon>Gastropoda</taxon>
        <taxon>Caenogastropoda</taxon>
        <taxon>Sorbeoconcha</taxon>
        <taxon>Cerithioidea</taxon>
        <taxon>Batillariidae</taxon>
        <taxon>Batillaria</taxon>
    </lineage>
</organism>
<sequence>MEEDSQYESDSHWSFFSLFYPPCIDEKDLGGRQMERKRGTETQCPCCGHLVCMPTSLPRFNNNSRYAAVTAGNGGFSPPVTVGQFGNMLYESCPLNQGHGLKLNWVL</sequence>
<protein>
    <submittedName>
        <fullName evidence="1">Uncharacterized protein</fullName>
    </submittedName>
</protein>
<name>A0ABD0JH21_9CAEN</name>
<reference evidence="1 2" key="1">
    <citation type="journal article" date="2023" name="Sci. Data">
        <title>Genome assembly of the Korean intertidal mud-creeper Batillaria attramentaria.</title>
        <authorList>
            <person name="Patra A.K."/>
            <person name="Ho P.T."/>
            <person name="Jun S."/>
            <person name="Lee S.J."/>
            <person name="Kim Y."/>
            <person name="Won Y.J."/>
        </authorList>
    </citation>
    <scope>NUCLEOTIDE SEQUENCE [LARGE SCALE GENOMIC DNA]</scope>
    <source>
        <strain evidence="1">Wonlab-2016</strain>
    </source>
</reference>